<protein>
    <recommendedName>
        <fullName evidence="6">Serine protease</fullName>
        <ecNumber evidence="6">3.4.21.-</ecNumber>
    </recommendedName>
</protein>
<keyword evidence="4 6" id="KW-0378">Hydrolase</keyword>
<dbReference type="PROSITE" id="PS00134">
    <property type="entry name" value="TRYPSIN_HIS"/>
    <property type="match status" value="1"/>
</dbReference>
<dbReference type="EMBL" id="JBHSUC010000001">
    <property type="protein sequence ID" value="MFC6360709.1"/>
    <property type="molecule type" value="Genomic_DNA"/>
</dbReference>
<dbReference type="InterPro" id="IPR001254">
    <property type="entry name" value="Trypsin_dom"/>
</dbReference>
<dbReference type="Proteomes" id="UP001596215">
    <property type="component" value="Unassembled WGS sequence"/>
</dbReference>
<evidence type="ECO:0000259" key="7">
    <source>
        <dbReference type="Pfam" id="PF00089"/>
    </source>
</evidence>
<dbReference type="InterPro" id="IPR018114">
    <property type="entry name" value="TRYPSIN_HIS"/>
</dbReference>
<evidence type="ECO:0000256" key="6">
    <source>
        <dbReference type="RuleBase" id="RU004296"/>
    </source>
</evidence>
<organism evidence="8 9">
    <name type="scientific">Tatumella punctata</name>
    <dbReference type="NCBI Taxonomy" id="399969"/>
    <lineage>
        <taxon>Bacteria</taxon>
        <taxon>Pseudomonadati</taxon>
        <taxon>Pseudomonadota</taxon>
        <taxon>Gammaproteobacteria</taxon>
        <taxon>Enterobacterales</taxon>
        <taxon>Erwiniaceae</taxon>
        <taxon>Tatumella</taxon>
    </lineage>
</organism>
<reference evidence="9" key="1">
    <citation type="journal article" date="2019" name="Int. J. Syst. Evol. Microbiol.">
        <title>The Global Catalogue of Microorganisms (GCM) 10K type strain sequencing project: providing services to taxonomists for standard genome sequencing and annotation.</title>
        <authorList>
            <consortium name="The Broad Institute Genomics Platform"/>
            <consortium name="The Broad Institute Genome Sequencing Center for Infectious Disease"/>
            <person name="Wu L."/>
            <person name="Ma J."/>
        </authorList>
    </citation>
    <scope>NUCLEOTIDE SEQUENCE [LARGE SCALE GENOMIC DNA]</scope>
    <source>
        <strain evidence="9">CGMCC 4.1530</strain>
    </source>
</reference>
<dbReference type="SUPFAM" id="SSF50494">
    <property type="entry name" value="Trypsin-like serine proteases"/>
    <property type="match status" value="1"/>
</dbReference>
<dbReference type="EC" id="3.4.21.-" evidence="6"/>
<keyword evidence="2 6" id="KW-0645">Protease</keyword>
<accession>A0ABW1VIG5</accession>
<evidence type="ECO:0000313" key="9">
    <source>
        <dbReference type="Proteomes" id="UP001596215"/>
    </source>
</evidence>
<dbReference type="InterPro" id="IPR033116">
    <property type="entry name" value="TRYPSIN_SER"/>
</dbReference>
<feature type="chain" id="PRO_5044967338" description="Serine protease" evidence="6">
    <location>
        <begin position="21"/>
        <end position="273"/>
    </location>
</feature>
<dbReference type="PRINTS" id="PR00839">
    <property type="entry name" value="V8PROTEASE"/>
</dbReference>
<gene>
    <name evidence="8" type="ORF">ACFP73_01090</name>
</gene>
<keyword evidence="5 6" id="KW-0720">Serine protease</keyword>
<comment type="similarity">
    <text evidence="1 6">Belongs to the peptidase S1B family.</text>
</comment>
<dbReference type="GO" id="GO:0016787">
    <property type="term" value="F:hydrolase activity"/>
    <property type="evidence" value="ECO:0007669"/>
    <property type="project" value="UniProtKB-KW"/>
</dbReference>
<feature type="domain" description="Peptidase S1" evidence="7">
    <location>
        <begin position="50"/>
        <end position="242"/>
    </location>
</feature>
<keyword evidence="3 6" id="KW-0732">Signal</keyword>
<dbReference type="Pfam" id="PF00089">
    <property type="entry name" value="Trypsin"/>
    <property type="match status" value="1"/>
</dbReference>
<dbReference type="PROSITE" id="PS00135">
    <property type="entry name" value="TRYPSIN_SER"/>
    <property type="match status" value="1"/>
</dbReference>
<evidence type="ECO:0000256" key="5">
    <source>
        <dbReference type="ARBA" id="ARBA00022825"/>
    </source>
</evidence>
<keyword evidence="9" id="KW-1185">Reference proteome</keyword>
<evidence type="ECO:0000256" key="1">
    <source>
        <dbReference type="ARBA" id="ARBA00008764"/>
    </source>
</evidence>
<dbReference type="Gene3D" id="2.40.10.10">
    <property type="entry name" value="Trypsin-like serine proteases"/>
    <property type="match status" value="2"/>
</dbReference>
<dbReference type="InterPro" id="IPR050966">
    <property type="entry name" value="Glutamyl_endopeptidase"/>
</dbReference>
<proteinExistence type="inferred from homology"/>
<dbReference type="PANTHER" id="PTHR15462:SF8">
    <property type="entry name" value="SERINE PROTEASE"/>
    <property type="match status" value="1"/>
</dbReference>
<evidence type="ECO:0000256" key="3">
    <source>
        <dbReference type="ARBA" id="ARBA00022729"/>
    </source>
</evidence>
<dbReference type="RefSeq" id="WP_212707802.1">
    <property type="nucleotide sequence ID" value="NZ_BAAAFW010000059.1"/>
</dbReference>
<feature type="signal peptide" evidence="6">
    <location>
        <begin position="1"/>
        <end position="20"/>
    </location>
</feature>
<keyword evidence="8" id="KW-0614">Plasmid</keyword>
<evidence type="ECO:0000313" key="8">
    <source>
        <dbReference type="EMBL" id="MFC6360709.1"/>
    </source>
</evidence>
<dbReference type="InterPro" id="IPR008256">
    <property type="entry name" value="Peptidase_S1B"/>
</dbReference>
<comment type="caution">
    <text evidence="8">The sequence shown here is derived from an EMBL/GenBank/DDBJ whole genome shotgun (WGS) entry which is preliminary data.</text>
</comment>
<dbReference type="InterPro" id="IPR009003">
    <property type="entry name" value="Peptidase_S1_PA"/>
</dbReference>
<evidence type="ECO:0000256" key="2">
    <source>
        <dbReference type="ARBA" id="ARBA00022670"/>
    </source>
</evidence>
<evidence type="ECO:0000256" key="4">
    <source>
        <dbReference type="ARBA" id="ARBA00022801"/>
    </source>
</evidence>
<sequence length="273" mass="29531">MRLLTVLILSLFCVSVQVHADDDDDDTPNASEIKALFFGKDHRQAITDVTSAPWDAIGQLETDSGNLCTATLISPHIALTAGHCLLTPPGKFDPPVAIRFMAMPTGWRYEIHDIDARVEPLLPGKLKAEGDGWIVPPAAAPYDYAVVIIHNPPSAIQPVPLFSGSRADLIAALKATGGRVTQAGYPADHLDNLYAHQNCLITGWAQKAVLSHRCDTLPGDSGSPLLLKTDNGWQIIAVQSSAPAAKDRYRADNRAIAVTSFYDKLQQLQQLTH</sequence>
<dbReference type="PANTHER" id="PTHR15462">
    <property type="entry name" value="SERINE PROTEASE"/>
    <property type="match status" value="1"/>
</dbReference>
<name>A0ABW1VIG5_9GAMM</name>
<dbReference type="InterPro" id="IPR043504">
    <property type="entry name" value="Peptidase_S1_PA_chymotrypsin"/>
</dbReference>